<organism evidence="2 3">
    <name type="scientific">Camelus dromedarius</name>
    <name type="common">Dromedary</name>
    <name type="synonym">Arabian camel</name>
    <dbReference type="NCBI Taxonomy" id="9838"/>
    <lineage>
        <taxon>Eukaryota</taxon>
        <taxon>Metazoa</taxon>
        <taxon>Chordata</taxon>
        <taxon>Craniata</taxon>
        <taxon>Vertebrata</taxon>
        <taxon>Euteleostomi</taxon>
        <taxon>Mammalia</taxon>
        <taxon>Eutheria</taxon>
        <taxon>Laurasiatheria</taxon>
        <taxon>Artiodactyla</taxon>
        <taxon>Tylopoda</taxon>
        <taxon>Camelidae</taxon>
        <taxon>Camelus</taxon>
    </lineage>
</organism>
<sequence>MAIVQGGTNVKGETGGVGTVEAILKDLDEYYEKFKWETDGAQKRRVLPWIRRALIWSQELCDVTTQIVSQMVEVVKNRTRQVDSHVELFEAHQEVSDNTGHSKAGQEK</sequence>
<keyword evidence="3" id="KW-1185">Reference proteome</keyword>
<evidence type="ECO:0000259" key="1">
    <source>
        <dbReference type="Pfam" id="PF12998"/>
    </source>
</evidence>
<dbReference type="Pfam" id="PF12998">
    <property type="entry name" value="ING"/>
    <property type="match status" value="1"/>
</dbReference>
<accession>A0A5N4C9E7</accession>
<reference evidence="2 3" key="1">
    <citation type="journal article" date="2019" name="Mol. Ecol. Resour.">
        <title>Improving Illumina assemblies with Hi-C and long reads: an example with the North African dromedary.</title>
        <authorList>
            <person name="Elbers J.P."/>
            <person name="Rogers M.F."/>
            <person name="Perelman P.L."/>
            <person name="Proskuryakova A.A."/>
            <person name="Serdyukova N.A."/>
            <person name="Johnson W.E."/>
            <person name="Horin P."/>
            <person name="Corander J."/>
            <person name="Murphy D."/>
            <person name="Burger P.A."/>
        </authorList>
    </citation>
    <scope>NUCLEOTIDE SEQUENCE [LARGE SCALE GENOMIC DNA]</scope>
    <source>
        <strain evidence="2">Drom800</strain>
        <tissue evidence="2">Blood</tissue>
    </source>
</reference>
<proteinExistence type="predicted"/>
<dbReference type="Proteomes" id="UP000299084">
    <property type="component" value="Unassembled WGS sequence"/>
</dbReference>
<evidence type="ECO:0000313" key="3">
    <source>
        <dbReference type="Proteomes" id="UP000299084"/>
    </source>
</evidence>
<evidence type="ECO:0000313" key="2">
    <source>
        <dbReference type="EMBL" id="KAB1255004.1"/>
    </source>
</evidence>
<feature type="domain" description="Inhibitor of growth protein N-terminal histone-binding" evidence="1">
    <location>
        <begin position="20"/>
        <end position="89"/>
    </location>
</feature>
<name>A0A5N4C9E7_CAMDR</name>
<gene>
    <name evidence="2" type="ORF">Cadr_000028920</name>
</gene>
<dbReference type="InterPro" id="IPR024610">
    <property type="entry name" value="ING_N_histone-binding"/>
</dbReference>
<comment type="caution">
    <text evidence="2">The sequence shown here is derived from an EMBL/GenBank/DDBJ whole genome shotgun (WGS) entry which is preliminary data.</text>
</comment>
<dbReference type="AlphaFoldDB" id="A0A5N4C9E7"/>
<protein>
    <submittedName>
        <fullName evidence="2">Inhibitor of growth protein 1</fullName>
    </submittedName>
</protein>
<dbReference type="EMBL" id="JWIN03000033">
    <property type="protein sequence ID" value="KAB1255004.1"/>
    <property type="molecule type" value="Genomic_DNA"/>
</dbReference>